<evidence type="ECO:0000256" key="1">
    <source>
        <dbReference type="SAM" id="SignalP"/>
    </source>
</evidence>
<proteinExistence type="predicted"/>
<name>A0A7I4YIN8_HAECO</name>
<dbReference type="Proteomes" id="UP000025227">
    <property type="component" value="Unplaced"/>
</dbReference>
<dbReference type="AlphaFoldDB" id="A0A7I4YIN8"/>
<protein>
    <submittedName>
        <fullName evidence="3">PLAT domain-containing protein</fullName>
    </submittedName>
</protein>
<evidence type="ECO:0000313" key="3">
    <source>
        <dbReference type="WBParaSite" id="HCON_00103500-00001"/>
    </source>
</evidence>
<reference evidence="3" key="1">
    <citation type="submission" date="2020-12" db="UniProtKB">
        <authorList>
            <consortium name="WormBaseParasite"/>
        </authorList>
    </citation>
    <scope>IDENTIFICATION</scope>
    <source>
        <strain evidence="3">MHco3</strain>
    </source>
</reference>
<sequence>MERLFLAFVIIGAVAPIGNSSEAGQLVAHSKGNGTGQEFVFVRLNTDLPYDKRKVEEETELRNNASRLGTVNSLQAVKFFAPPLGEPLLDYMIMLQPGDCFKVTSYITDVVLNTNYVYSGSVFCDPMHWTQSTNFTSYTAHITKDNIIKTQREYEQLPTRRS</sequence>
<keyword evidence="1" id="KW-0732">Signal</keyword>
<dbReference type="WBParaSite" id="HCON_00103500-00001">
    <property type="protein sequence ID" value="HCON_00103500-00001"/>
    <property type="gene ID" value="HCON_00103500"/>
</dbReference>
<evidence type="ECO:0000313" key="2">
    <source>
        <dbReference type="Proteomes" id="UP000025227"/>
    </source>
</evidence>
<accession>A0A7I4YIN8</accession>
<feature type="signal peptide" evidence="1">
    <location>
        <begin position="1"/>
        <end position="20"/>
    </location>
</feature>
<feature type="chain" id="PRO_5029684356" evidence="1">
    <location>
        <begin position="21"/>
        <end position="162"/>
    </location>
</feature>
<keyword evidence="2" id="KW-1185">Reference proteome</keyword>
<organism evidence="2 3">
    <name type="scientific">Haemonchus contortus</name>
    <name type="common">Barber pole worm</name>
    <dbReference type="NCBI Taxonomy" id="6289"/>
    <lineage>
        <taxon>Eukaryota</taxon>
        <taxon>Metazoa</taxon>
        <taxon>Ecdysozoa</taxon>
        <taxon>Nematoda</taxon>
        <taxon>Chromadorea</taxon>
        <taxon>Rhabditida</taxon>
        <taxon>Rhabditina</taxon>
        <taxon>Rhabditomorpha</taxon>
        <taxon>Strongyloidea</taxon>
        <taxon>Trichostrongylidae</taxon>
        <taxon>Haemonchus</taxon>
    </lineage>
</organism>